<dbReference type="OrthoDB" id="9764149at2"/>
<dbReference type="SUPFAM" id="SSF50249">
    <property type="entry name" value="Nucleic acid-binding proteins"/>
    <property type="match status" value="1"/>
</dbReference>
<dbReference type="RefSeq" id="WP_146604792.1">
    <property type="nucleotide sequence ID" value="NZ_NPEX01000859.1"/>
</dbReference>
<comment type="caution">
    <text evidence="2">The sequence shown here is derived from an EMBL/GenBank/DDBJ whole genome shotgun (WGS) entry which is preliminary data.</text>
</comment>
<dbReference type="GO" id="GO:0003723">
    <property type="term" value="F:RNA binding"/>
    <property type="evidence" value="ECO:0007669"/>
    <property type="project" value="InterPro"/>
</dbReference>
<dbReference type="GO" id="GO:0004540">
    <property type="term" value="F:RNA nuclease activity"/>
    <property type="evidence" value="ECO:0007669"/>
    <property type="project" value="InterPro"/>
</dbReference>
<protein>
    <recommendedName>
        <fullName evidence="1">RNB domain-containing protein</fullName>
    </recommendedName>
</protein>
<evidence type="ECO:0000259" key="1">
    <source>
        <dbReference type="Pfam" id="PF00773"/>
    </source>
</evidence>
<dbReference type="InterPro" id="IPR012340">
    <property type="entry name" value="NA-bd_OB-fold"/>
</dbReference>
<dbReference type="GO" id="GO:0006402">
    <property type="term" value="P:mRNA catabolic process"/>
    <property type="evidence" value="ECO:0007669"/>
    <property type="project" value="TreeGrafter"/>
</dbReference>
<evidence type="ECO:0000313" key="3">
    <source>
        <dbReference type="Proteomes" id="UP000249130"/>
    </source>
</evidence>
<evidence type="ECO:0000313" key="2">
    <source>
        <dbReference type="EMBL" id="RAI31857.1"/>
    </source>
</evidence>
<reference evidence="2 3" key="1">
    <citation type="submission" date="2017-07" db="EMBL/GenBank/DDBJ databases">
        <title>Draft Genome Sequences of Select Purple Nonsulfur Bacteria.</title>
        <authorList>
            <person name="Lasarre B."/>
            <person name="Mckinlay J.B."/>
        </authorList>
    </citation>
    <scope>NUCLEOTIDE SEQUENCE [LARGE SCALE GENOMIC DNA]</scope>
    <source>
        <strain evidence="2 3">DSM 5909</strain>
    </source>
</reference>
<dbReference type="InterPro" id="IPR001900">
    <property type="entry name" value="RNase_II/R"/>
</dbReference>
<feature type="non-terminal residue" evidence="2">
    <location>
        <position position="88"/>
    </location>
</feature>
<sequence length="88" mass="9616">SSEKAISLIALEENNIPYVFPQRVIDEAEAAKAAGMAHRDDWRDLPLITIDPADARDHDDAVYAKPDPDNAGGHIVTVAIADVAYYVR</sequence>
<dbReference type="Proteomes" id="UP000249130">
    <property type="component" value="Unassembled WGS sequence"/>
</dbReference>
<dbReference type="InterPro" id="IPR050180">
    <property type="entry name" value="RNR_Ribonuclease"/>
</dbReference>
<proteinExistence type="predicted"/>
<keyword evidence="3" id="KW-1185">Reference proteome</keyword>
<feature type="non-terminal residue" evidence="2">
    <location>
        <position position="1"/>
    </location>
</feature>
<dbReference type="PANTHER" id="PTHR23355:SF9">
    <property type="entry name" value="DIS3-LIKE EXONUCLEASE 2"/>
    <property type="match status" value="1"/>
</dbReference>
<feature type="domain" description="RNB" evidence="1">
    <location>
        <begin position="39"/>
        <end position="88"/>
    </location>
</feature>
<dbReference type="AlphaFoldDB" id="A0A327K0A4"/>
<organism evidence="2 3">
    <name type="scientific">Rhodoplanes roseus</name>
    <dbReference type="NCBI Taxonomy" id="29409"/>
    <lineage>
        <taxon>Bacteria</taxon>
        <taxon>Pseudomonadati</taxon>
        <taxon>Pseudomonadota</taxon>
        <taxon>Alphaproteobacteria</taxon>
        <taxon>Hyphomicrobiales</taxon>
        <taxon>Nitrobacteraceae</taxon>
        <taxon>Rhodoplanes</taxon>
    </lineage>
</organism>
<dbReference type="GO" id="GO:0005829">
    <property type="term" value="C:cytosol"/>
    <property type="evidence" value="ECO:0007669"/>
    <property type="project" value="TreeGrafter"/>
</dbReference>
<accession>A0A327K0A4</accession>
<dbReference type="PANTHER" id="PTHR23355">
    <property type="entry name" value="RIBONUCLEASE"/>
    <property type="match status" value="1"/>
</dbReference>
<gene>
    <name evidence="2" type="ORF">CH341_32465</name>
</gene>
<name>A0A327K0A4_9BRAD</name>
<dbReference type="Pfam" id="PF00773">
    <property type="entry name" value="RNB"/>
    <property type="match status" value="1"/>
</dbReference>
<dbReference type="EMBL" id="NPEX01000859">
    <property type="protein sequence ID" value="RAI31857.1"/>
    <property type="molecule type" value="Genomic_DNA"/>
</dbReference>